<organism evidence="1 2">
    <name type="scientific">Niastella koreensis</name>
    <dbReference type="NCBI Taxonomy" id="354356"/>
    <lineage>
        <taxon>Bacteria</taxon>
        <taxon>Pseudomonadati</taxon>
        <taxon>Bacteroidota</taxon>
        <taxon>Chitinophagia</taxon>
        <taxon>Chitinophagales</taxon>
        <taxon>Chitinophagaceae</taxon>
        <taxon>Niastella</taxon>
    </lineage>
</organism>
<accession>A0ABX3NZ81</accession>
<dbReference type="InterPro" id="IPR023614">
    <property type="entry name" value="Porin_dom_sf"/>
</dbReference>
<reference evidence="1 2" key="1">
    <citation type="submission" date="2016-04" db="EMBL/GenBank/DDBJ databases">
        <authorList>
            <person name="Chen L."/>
            <person name="Zhuang W."/>
            <person name="Wang G."/>
        </authorList>
    </citation>
    <scope>NUCLEOTIDE SEQUENCE [LARGE SCALE GENOMIC DNA]</scope>
    <source>
        <strain evidence="2">GR20</strain>
    </source>
</reference>
<dbReference type="SUPFAM" id="SSF56935">
    <property type="entry name" value="Porins"/>
    <property type="match status" value="1"/>
</dbReference>
<evidence type="ECO:0008006" key="3">
    <source>
        <dbReference type="Google" id="ProtNLM"/>
    </source>
</evidence>
<proteinExistence type="predicted"/>
<protein>
    <recommendedName>
        <fullName evidence="3">Phosphate-selective porin O and P</fullName>
    </recommendedName>
</protein>
<dbReference type="Gene3D" id="2.40.160.10">
    <property type="entry name" value="Porin"/>
    <property type="match status" value="1"/>
</dbReference>
<sequence>MRIGPLVTVFVFIACSAKARQQNQQQPDTSFKPTGKLWGYAFADYYYKGHSDSLNRGVNQYSNIEQGRNAFQFRRIYLGYNYEIHPKFSAEFLLAAEDNTVTRTLQPTGDLLADNKLSVYIKLANLRWKNIWKGTDLVVGQMATPAFTLLAEPIWGYRSIERTITDIRRIPSFDLGAALQGKFDPSKGNFGYDLMISNGTGARPENDKFKWLAADVYAKLLNKKLILQFYADYQRMNWTPGFHHARNILKGFASYVTPGITAGAEAFFSYGRQDEIGVHGIVNDTISARSRGISLFVRGNIIKDKLSFFARTDLFNPDVNYNEQAYEDYKGITSTFEPNNKETFCTAGVDFTPVKNVHFMPNIWYNGYTSQRHSVTGAERRDYDLVYRITFYYIYGK</sequence>
<name>A0ABX3NZ81_9BACT</name>
<evidence type="ECO:0000313" key="1">
    <source>
        <dbReference type="EMBL" id="OQP50205.1"/>
    </source>
</evidence>
<dbReference type="Proteomes" id="UP000192277">
    <property type="component" value="Unassembled WGS sequence"/>
</dbReference>
<dbReference type="PROSITE" id="PS51257">
    <property type="entry name" value="PROKAR_LIPOPROTEIN"/>
    <property type="match status" value="1"/>
</dbReference>
<dbReference type="EMBL" id="LWBO01000007">
    <property type="protein sequence ID" value="OQP50205.1"/>
    <property type="molecule type" value="Genomic_DNA"/>
</dbReference>
<comment type="caution">
    <text evidence="1">The sequence shown here is derived from an EMBL/GenBank/DDBJ whole genome shotgun (WGS) entry which is preliminary data.</text>
</comment>
<dbReference type="RefSeq" id="WP_014219531.1">
    <property type="nucleotide sequence ID" value="NZ_LWBO01000007.1"/>
</dbReference>
<gene>
    <name evidence="1" type="ORF">A4D02_27645</name>
</gene>
<evidence type="ECO:0000313" key="2">
    <source>
        <dbReference type="Proteomes" id="UP000192277"/>
    </source>
</evidence>
<keyword evidence="2" id="KW-1185">Reference proteome</keyword>